<feature type="transmembrane region" description="Helical" evidence="6">
    <location>
        <begin position="57"/>
        <end position="80"/>
    </location>
</feature>
<keyword evidence="5 6" id="KW-0472">Membrane</keyword>
<proteinExistence type="predicted"/>
<dbReference type="PANTHER" id="PTHR39087">
    <property type="entry name" value="UPF0104 MEMBRANE PROTEIN MJ1595"/>
    <property type="match status" value="1"/>
</dbReference>
<feature type="transmembrane region" description="Helical" evidence="6">
    <location>
        <begin position="18"/>
        <end position="37"/>
    </location>
</feature>
<name>A0A9X1M6H1_9MICC</name>
<accession>A0A9X1M6H1</accession>
<keyword evidence="3 6" id="KW-0812">Transmembrane</keyword>
<evidence type="ECO:0000256" key="3">
    <source>
        <dbReference type="ARBA" id="ARBA00022692"/>
    </source>
</evidence>
<dbReference type="Pfam" id="PF03706">
    <property type="entry name" value="LPG_synthase_TM"/>
    <property type="match status" value="1"/>
</dbReference>
<gene>
    <name evidence="7" type="ORF">LJ755_01710</name>
    <name evidence="8" type="ORF">MUK71_08970</name>
</gene>
<evidence type="ECO:0000256" key="1">
    <source>
        <dbReference type="ARBA" id="ARBA00004651"/>
    </source>
</evidence>
<dbReference type="EMBL" id="JAJFZT010000001">
    <property type="protein sequence ID" value="MCC3271447.1"/>
    <property type="molecule type" value="Genomic_DNA"/>
</dbReference>
<evidence type="ECO:0000256" key="2">
    <source>
        <dbReference type="ARBA" id="ARBA00022475"/>
    </source>
</evidence>
<comment type="subcellular location">
    <subcellularLocation>
        <location evidence="1">Cell membrane</location>
        <topology evidence="1">Multi-pass membrane protein</topology>
    </subcellularLocation>
</comment>
<sequence length="361" mass="37961">MAKSGGPASRSGHGRRRYLRWLAVFVVLALTFEYVVLPQLAGTENVLKSLSRLPPFLMIGALCLQVGSWLSYSALTSVVLPGSARPSYFTLIRIDLCDSAVNHVVPGGGTTSAAARYRLLTLAGVPPREALSAATIQTLGAYLILGALFGVGLVFMAGQVSVNRNYAVAGAVVLVLFGVALVLLVVLGRHLDAAVRVARAVARAVPRLHPDGAERFVRTVAGETRIFHAEPRRSAEGIGLATLRWVLDAASLWVLLAAFGHQVGAGQLIVAYCLANLVAMVPLTPGGVGLVEGLLVPTLTGFGTPAGVAVLGVLSWRILQYWLPIPVGALAYLTLRLGVLRHAARRPRGIVLPGAGGTRRS</sequence>
<evidence type="ECO:0000256" key="4">
    <source>
        <dbReference type="ARBA" id="ARBA00022989"/>
    </source>
</evidence>
<evidence type="ECO:0000256" key="6">
    <source>
        <dbReference type="SAM" id="Phobius"/>
    </source>
</evidence>
<reference evidence="7" key="1">
    <citation type="submission" date="2021-10" db="EMBL/GenBank/DDBJ databases">
        <title>Novel species in genus Arthrobacter.</title>
        <authorList>
            <person name="Liu Y."/>
        </authorList>
    </citation>
    <scope>NUCLEOTIDE SEQUENCE</scope>
    <source>
        <strain evidence="9">zg-Y462</strain>
        <strain evidence="7">Zg-Y462</strain>
    </source>
</reference>
<evidence type="ECO:0000313" key="10">
    <source>
        <dbReference type="Proteomes" id="UP001155145"/>
    </source>
</evidence>
<evidence type="ECO:0000256" key="5">
    <source>
        <dbReference type="ARBA" id="ARBA00023136"/>
    </source>
</evidence>
<organism evidence="7 10">
    <name type="scientific">Arthrobacter zhangbolii</name>
    <dbReference type="NCBI Taxonomy" id="2886936"/>
    <lineage>
        <taxon>Bacteria</taxon>
        <taxon>Bacillati</taxon>
        <taxon>Actinomycetota</taxon>
        <taxon>Actinomycetes</taxon>
        <taxon>Micrococcales</taxon>
        <taxon>Micrococcaceae</taxon>
        <taxon>Arthrobacter</taxon>
    </lineage>
</organism>
<feature type="transmembrane region" description="Helical" evidence="6">
    <location>
        <begin position="265"/>
        <end position="283"/>
    </location>
</feature>
<protein>
    <submittedName>
        <fullName evidence="7">YbhN family protein</fullName>
    </submittedName>
</protein>
<dbReference type="PANTHER" id="PTHR39087:SF2">
    <property type="entry name" value="UPF0104 MEMBRANE PROTEIN MJ1595"/>
    <property type="match status" value="1"/>
</dbReference>
<keyword evidence="9" id="KW-1185">Reference proteome</keyword>
<feature type="transmembrane region" description="Helical" evidence="6">
    <location>
        <begin position="139"/>
        <end position="160"/>
    </location>
</feature>
<keyword evidence="4 6" id="KW-1133">Transmembrane helix</keyword>
<dbReference type="Proteomes" id="UP000829758">
    <property type="component" value="Chromosome"/>
</dbReference>
<keyword evidence="2" id="KW-1003">Cell membrane</keyword>
<feature type="transmembrane region" description="Helical" evidence="6">
    <location>
        <begin position="166"/>
        <end position="187"/>
    </location>
</feature>
<dbReference type="InterPro" id="IPR022791">
    <property type="entry name" value="L-PG_synthase/AglD"/>
</dbReference>
<dbReference type="Proteomes" id="UP001155145">
    <property type="component" value="Unassembled WGS sequence"/>
</dbReference>
<evidence type="ECO:0000313" key="8">
    <source>
        <dbReference type="EMBL" id="UON90778.1"/>
    </source>
</evidence>
<dbReference type="AlphaFoldDB" id="A0A9X1M6H1"/>
<dbReference type="EMBL" id="CP094984">
    <property type="protein sequence ID" value="UON90778.1"/>
    <property type="molecule type" value="Genomic_DNA"/>
</dbReference>
<dbReference type="GO" id="GO:0005886">
    <property type="term" value="C:plasma membrane"/>
    <property type="evidence" value="ECO:0007669"/>
    <property type="project" value="UniProtKB-SubCell"/>
</dbReference>
<evidence type="ECO:0000313" key="7">
    <source>
        <dbReference type="EMBL" id="MCC3271447.1"/>
    </source>
</evidence>
<feature type="transmembrane region" description="Helical" evidence="6">
    <location>
        <begin position="321"/>
        <end position="339"/>
    </location>
</feature>
<evidence type="ECO:0000313" key="9">
    <source>
        <dbReference type="Proteomes" id="UP000829758"/>
    </source>
</evidence>
<dbReference type="NCBIfam" id="TIGR00374">
    <property type="entry name" value="flippase-like domain"/>
    <property type="match status" value="1"/>
</dbReference>
<dbReference type="RefSeq" id="WP_227927785.1">
    <property type="nucleotide sequence ID" value="NZ_CP094984.1"/>
</dbReference>